<keyword evidence="1" id="KW-1133">Transmembrane helix</keyword>
<dbReference type="EMBL" id="CP072842">
    <property type="protein sequence ID" value="QTV06927.1"/>
    <property type="molecule type" value="Genomic_DNA"/>
</dbReference>
<feature type="transmembrane region" description="Helical" evidence="1">
    <location>
        <begin position="100"/>
        <end position="121"/>
    </location>
</feature>
<keyword evidence="1" id="KW-0812">Transmembrane</keyword>
<feature type="transmembrane region" description="Helical" evidence="1">
    <location>
        <begin position="212"/>
        <end position="230"/>
    </location>
</feature>
<accession>A0ABX7XG38</accession>
<protein>
    <recommendedName>
        <fullName evidence="4">DUF4013 domain-containing protein</fullName>
    </recommendedName>
</protein>
<organism evidence="2 3">
    <name type="scientific">Faecalibacter bovis</name>
    <dbReference type="NCBI Taxonomy" id="2898187"/>
    <lineage>
        <taxon>Bacteria</taxon>
        <taxon>Pseudomonadati</taxon>
        <taxon>Bacteroidota</taxon>
        <taxon>Flavobacteriia</taxon>
        <taxon>Flavobacteriales</taxon>
        <taxon>Weeksellaceae</taxon>
        <taxon>Faecalibacter</taxon>
    </lineage>
</organism>
<evidence type="ECO:0000313" key="2">
    <source>
        <dbReference type="EMBL" id="QTV06927.1"/>
    </source>
</evidence>
<name>A0ABX7XG38_9FLAO</name>
<dbReference type="RefSeq" id="WP_230477739.1">
    <property type="nucleotide sequence ID" value="NZ_CP072842.1"/>
</dbReference>
<feature type="transmembrane region" description="Helical" evidence="1">
    <location>
        <begin position="141"/>
        <end position="169"/>
    </location>
</feature>
<evidence type="ECO:0000313" key="3">
    <source>
        <dbReference type="Proteomes" id="UP000672011"/>
    </source>
</evidence>
<reference evidence="3" key="2">
    <citation type="submission" date="2021-04" db="EMBL/GenBank/DDBJ databases">
        <title>Taxonomy of Flavobacteriaceae bacterium ZY171143.</title>
        <authorList>
            <person name="Li F."/>
        </authorList>
    </citation>
    <scope>NUCLEOTIDE SEQUENCE [LARGE SCALE GENOMIC DNA]</scope>
    <source>
        <strain evidence="3">ZY171143</strain>
    </source>
</reference>
<gene>
    <name evidence="2" type="ORF">J9309_06375</name>
</gene>
<keyword evidence="3" id="KW-1185">Reference proteome</keyword>
<feature type="transmembrane region" description="Helical" evidence="1">
    <location>
        <begin position="40"/>
        <end position="64"/>
    </location>
</feature>
<evidence type="ECO:0008006" key="4">
    <source>
        <dbReference type="Google" id="ProtNLM"/>
    </source>
</evidence>
<feature type="transmembrane region" description="Helical" evidence="1">
    <location>
        <begin position="190"/>
        <end position="206"/>
    </location>
</feature>
<keyword evidence="1" id="KW-0472">Membrane</keyword>
<proteinExistence type="predicted"/>
<dbReference type="Proteomes" id="UP000672011">
    <property type="component" value="Chromosome"/>
</dbReference>
<sequence length="251" mass="28541">MIRTIDQFKLEKAKSEKVDIKIGDYLNQSFSIYGKHWQEFSLFAFVSGLIYVLSIITIVGPYLVMYPLQMGYGNVVDKIQKGENFEFNDFFVGFKKWTNFITFFLIMIAIGLSIMIPYFIILGGFGMLMEENNIAAPIFGLSMFIIFPLFMIITFVLAVVFYLTPYLIYHGNMGAIDSIKTSIAIAKKNFWYLLLFVLLVSIFSQIGVYACFIGILASMPIGCIMGYLMIKDMLLNDGNNEIDSIGQSQEL</sequence>
<evidence type="ECO:0000256" key="1">
    <source>
        <dbReference type="SAM" id="Phobius"/>
    </source>
</evidence>
<reference evidence="2 3" key="1">
    <citation type="journal article" date="2021" name="Int. J. Syst. Evol. Microbiol.">
        <title>Faecalibacter bovis sp. nov., isolated from cow faeces.</title>
        <authorList>
            <person name="Li F."/>
            <person name="Zhao W."/>
            <person name="Hong Q."/>
            <person name="Shao Q."/>
            <person name="Song J."/>
            <person name="Yang S."/>
        </authorList>
    </citation>
    <scope>NUCLEOTIDE SEQUENCE [LARGE SCALE GENOMIC DNA]</scope>
    <source>
        <strain evidence="2 3">ZY171143</strain>
    </source>
</reference>